<accession>A0AAN9QN17</accession>
<dbReference type="AlphaFoldDB" id="A0AAN9QN17"/>
<proteinExistence type="predicted"/>
<evidence type="ECO:0000313" key="1">
    <source>
        <dbReference type="EMBL" id="KAK7340356.1"/>
    </source>
</evidence>
<keyword evidence="2" id="KW-1185">Reference proteome</keyword>
<protein>
    <submittedName>
        <fullName evidence="1">Uncharacterized protein</fullName>
    </submittedName>
</protein>
<name>A0AAN9QN17_CANGL</name>
<evidence type="ECO:0000313" key="2">
    <source>
        <dbReference type="Proteomes" id="UP001367508"/>
    </source>
</evidence>
<reference evidence="1 2" key="1">
    <citation type="submission" date="2024-01" db="EMBL/GenBank/DDBJ databases">
        <title>The genomes of 5 underutilized Papilionoideae crops provide insights into root nodulation and disease resistanc.</title>
        <authorList>
            <person name="Jiang F."/>
        </authorList>
    </citation>
    <scope>NUCLEOTIDE SEQUENCE [LARGE SCALE GENOMIC DNA]</scope>
    <source>
        <strain evidence="1">LVBAO_FW01</strain>
        <tissue evidence="1">Leaves</tissue>
    </source>
</reference>
<sequence length="127" mass="14683">MTCGSIASVFSQNRELASLWHLQGGRMKKIKAFLWKNKRDARELHGEKSQRFMFLMWKEIPSFTPAQWKIIKVSYRVTLDRELFSRSSNGQCSGLRDLDIVTERKGERALSGSCPVSCKNSQRENQI</sequence>
<gene>
    <name evidence="1" type="ORF">VNO77_21058</name>
</gene>
<dbReference type="Proteomes" id="UP001367508">
    <property type="component" value="Unassembled WGS sequence"/>
</dbReference>
<dbReference type="EMBL" id="JAYMYQ010000004">
    <property type="protein sequence ID" value="KAK7340356.1"/>
    <property type="molecule type" value="Genomic_DNA"/>
</dbReference>
<organism evidence="1 2">
    <name type="scientific">Canavalia gladiata</name>
    <name type="common">Sword bean</name>
    <name type="synonym">Dolichos gladiatus</name>
    <dbReference type="NCBI Taxonomy" id="3824"/>
    <lineage>
        <taxon>Eukaryota</taxon>
        <taxon>Viridiplantae</taxon>
        <taxon>Streptophyta</taxon>
        <taxon>Embryophyta</taxon>
        <taxon>Tracheophyta</taxon>
        <taxon>Spermatophyta</taxon>
        <taxon>Magnoliopsida</taxon>
        <taxon>eudicotyledons</taxon>
        <taxon>Gunneridae</taxon>
        <taxon>Pentapetalae</taxon>
        <taxon>rosids</taxon>
        <taxon>fabids</taxon>
        <taxon>Fabales</taxon>
        <taxon>Fabaceae</taxon>
        <taxon>Papilionoideae</taxon>
        <taxon>50 kb inversion clade</taxon>
        <taxon>NPAAA clade</taxon>
        <taxon>indigoferoid/millettioid clade</taxon>
        <taxon>Phaseoleae</taxon>
        <taxon>Canavalia</taxon>
    </lineage>
</organism>
<comment type="caution">
    <text evidence="1">The sequence shown here is derived from an EMBL/GenBank/DDBJ whole genome shotgun (WGS) entry which is preliminary data.</text>
</comment>